<accession>A0A2H0V7N4</accession>
<name>A0A2H0V7N4_9BACT</name>
<evidence type="ECO:0000313" key="1">
    <source>
        <dbReference type="EMBL" id="PIR94399.1"/>
    </source>
</evidence>
<gene>
    <name evidence="1" type="ORF">COT97_01680</name>
</gene>
<evidence type="ECO:0000313" key="2">
    <source>
        <dbReference type="Proteomes" id="UP000229901"/>
    </source>
</evidence>
<dbReference type="AlphaFoldDB" id="A0A2H0V7N4"/>
<dbReference type="Proteomes" id="UP000229901">
    <property type="component" value="Unassembled WGS sequence"/>
</dbReference>
<sequence length="144" mass="16517">MKIVICASLAFKNEILSTADQLRQMGFEVQTPFTVGQAVNEHIEDIKDWLANMSEAEFLDLKEDRMRLHFDKIDQADAILVLNYDKNGQVNYIGGNVLIEMGYAFSQYKIIFMLRGCPDVNYTEEIKGMKPIVIDGDLDKIKYK</sequence>
<dbReference type="EMBL" id="PFAP01000007">
    <property type="protein sequence ID" value="PIR94399.1"/>
    <property type="molecule type" value="Genomic_DNA"/>
</dbReference>
<evidence type="ECO:0008006" key="3">
    <source>
        <dbReference type="Google" id="ProtNLM"/>
    </source>
</evidence>
<protein>
    <recommendedName>
        <fullName evidence="3">Maf-like protein</fullName>
    </recommendedName>
</protein>
<comment type="caution">
    <text evidence="1">The sequence shown here is derived from an EMBL/GenBank/DDBJ whole genome shotgun (WGS) entry which is preliminary data.</text>
</comment>
<reference evidence="2" key="1">
    <citation type="submission" date="2017-09" db="EMBL/GenBank/DDBJ databases">
        <title>Depth-based differentiation of microbial function through sediment-hosted aquifers and enrichment of novel symbionts in the deep terrestrial subsurface.</title>
        <authorList>
            <person name="Probst A.J."/>
            <person name="Ladd B."/>
            <person name="Jarett J.K."/>
            <person name="Geller-Mcgrath D.E."/>
            <person name="Sieber C.M.K."/>
            <person name="Emerson J.B."/>
            <person name="Anantharaman K."/>
            <person name="Thomas B.C."/>
            <person name="Malmstrom R."/>
            <person name="Stieglmeier M."/>
            <person name="Klingl A."/>
            <person name="Woyke T."/>
            <person name="Ryan C.M."/>
            <person name="Banfield J.F."/>
        </authorList>
    </citation>
    <scope>NUCLEOTIDE SEQUENCE [LARGE SCALE GENOMIC DNA]</scope>
</reference>
<proteinExistence type="predicted"/>
<organism evidence="1 2">
    <name type="scientific">Candidatus Falkowbacteria bacterium CG10_big_fil_rev_8_21_14_0_10_39_11</name>
    <dbReference type="NCBI Taxonomy" id="1974565"/>
    <lineage>
        <taxon>Bacteria</taxon>
        <taxon>Candidatus Falkowiibacteriota</taxon>
    </lineage>
</organism>